<feature type="signal peptide" evidence="1">
    <location>
        <begin position="1"/>
        <end position="41"/>
    </location>
</feature>
<comment type="caution">
    <text evidence="2">The sequence shown here is derived from an EMBL/GenBank/DDBJ whole genome shotgun (WGS) entry which is preliminary data.</text>
</comment>
<proteinExistence type="predicted"/>
<accession>A0A2N3G3W5</accession>
<sequence length="472" mass="47550">METAGGNRQSKTLGKVITTVALVLLLAGLAPGLIAPPVAHAAMNSTPNQGTYVTDGKVRTVAIVGGITYIGGDFHNVGPEGGGMTPRNHIAALDSTGALTTWNPNADDVVESIVVSGTTIYVGGWFHNIGTTPTARNHIAALDTSGAVTAWNPNANNYVYTLAVSGTTVYAGGYFANIGGQARNGIAALNMTNGNADATWNPNATGGAEICDILISGTTVYVGGGGFTNIGGQARNGIAALNMTNGNADAAWNPNANAYVITLAISGDGTAVYAGGYFTNIGGQARNRIAALNMTNGNATTWNPNANDVVRDITPSSSDVFIGGDFTTLAGGATTRNRIAALDVSTGAATAWNPNANNNIWEVYLSGTTVYAGGDFTTIGGAARNRFARFDSPTIASVLPTSGAQGQTMNVDIVGTDTAFGAGSTASFGADITVNSTTVTDATHATANITIGAGAAAGTRDVNVTTGGETPD</sequence>
<dbReference type="Gene3D" id="2.60.40.10">
    <property type="entry name" value="Immunoglobulins"/>
    <property type="match status" value="1"/>
</dbReference>
<reference evidence="2 3" key="1">
    <citation type="journal article" date="2017" name="ISME J.">
        <title>Potential for microbial H2 and metal transformations associated with novel bacteria and archaea in deep terrestrial subsurface sediments.</title>
        <authorList>
            <person name="Hernsdorf A.W."/>
            <person name="Amano Y."/>
            <person name="Miyakawa K."/>
            <person name="Ise K."/>
            <person name="Suzuki Y."/>
            <person name="Anantharaman K."/>
            <person name="Probst A."/>
            <person name="Burstein D."/>
            <person name="Thomas B.C."/>
            <person name="Banfield J.F."/>
        </authorList>
    </citation>
    <scope>NUCLEOTIDE SEQUENCE [LARGE SCALE GENOMIC DNA]</scope>
    <source>
        <strain evidence="2">HGW-Actinobacteria-3</strain>
    </source>
</reference>
<feature type="chain" id="PRO_5014749054" evidence="1">
    <location>
        <begin position="42"/>
        <end position="472"/>
    </location>
</feature>
<feature type="non-terminal residue" evidence="2">
    <location>
        <position position="472"/>
    </location>
</feature>
<evidence type="ECO:0000313" key="2">
    <source>
        <dbReference type="EMBL" id="PKQ27429.1"/>
    </source>
</evidence>
<evidence type="ECO:0000256" key="1">
    <source>
        <dbReference type="SAM" id="SignalP"/>
    </source>
</evidence>
<keyword evidence="1" id="KW-0732">Signal</keyword>
<dbReference type="GO" id="GO:0005975">
    <property type="term" value="P:carbohydrate metabolic process"/>
    <property type="evidence" value="ECO:0007669"/>
    <property type="project" value="UniProtKB-ARBA"/>
</dbReference>
<protein>
    <submittedName>
        <fullName evidence="2">Uncharacterized protein</fullName>
    </submittedName>
</protein>
<dbReference type="InterPro" id="IPR013783">
    <property type="entry name" value="Ig-like_fold"/>
</dbReference>
<gene>
    <name evidence="2" type="ORF">CVT63_08040</name>
</gene>
<dbReference type="Proteomes" id="UP000233654">
    <property type="component" value="Unassembled WGS sequence"/>
</dbReference>
<dbReference type="InterPro" id="IPR011044">
    <property type="entry name" value="Quino_amine_DH_bsu"/>
</dbReference>
<dbReference type="Pfam" id="PF17164">
    <property type="entry name" value="DUF5122"/>
    <property type="match status" value="3"/>
</dbReference>
<organism evidence="2 3">
    <name type="scientific">Candidatus Anoxymicrobium japonicum</name>
    <dbReference type="NCBI Taxonomy" id="2013648"/>
    <lineage>
        <taxon>Bacteria</taxon>
        <taxon>Bacillati</taxon>
        <taxon>Actinomycetota</taxon>
        <taxon>Candidatus Geothermincolia</taxon>
        <taxon>Candidatus Geothermincolales</taxon>
        <taxon>Candidatus Anoxymicrobiaceae</taxon>
        <taxon>Candidatus Anoxymicrobium</taxon>
    </lineage>
</organism>
<dbReference type="Gene3D" id="2.80.10.50">
    <property type="match status" value="1"/>
</dbReference>
<dbReference type="AlphaFoldDB" id="A0A2N3G3W5"/>
<dbReference type="SUPFAM" id="SSF50969">
    <property type="entry name" value="YVTN repeat-like/Quinoprotein amine dehydrogenase"/>
    <property type="match status" value="1"/>
</dbReference>
<dbReference type="InterPro" id="IPR013431">
    <property type="entry name" value="Delta_60_rpt"/>
</dbReference>
<name>A0A2N3G3W5_9ACTN</name>
<evidence type="ECO:0000313" key="3">
    <source>
        <dbReference type="Proteomes" id="UP000233654"/>
    </source>
</evidence>
<dbReference type="EMBL" id="PHEX01000102">
    <property type="protein sequence ID" value="PKQ27429.1"/>
    <property type="molecule type" value="Genomic_DNA"/>
</dbReference>